<dbReference type="PANTHER" id="PTHR43591:SF110">
    <property type="entry name" value="RHODANESE DOMAIN-CONTAINING PROTEIN"/>
    <property type="match status" value="1"/>
</dbReference>
<name>A0A8H5B891_9AGAR</name>
<gene>
    <name evidence="2" type="ORF">D9619_010820</name>
</gene>
<dbReference type="Pfam" id="PF13649">
    <property type="entry name" value="Methyltransf_25"/>
    <property type="match status" value="1"/>
</dbReference>
<dbReference type="InterPro" id="IPR029063">
    <property type="entry name" value="SAM-dependent_MTases_sf"/>
</dbReference>
<protein>
    <recommendedName>
        <fullName evidence="1">Methyltransferase domain-containing protein</fullName>
    </recommendedName>
</protein>
<accession>A0A8H5B891</accession>
<dbReference type="Gene3D" id="3.40.50.150">
    <property type="entry name" value="Vaccinia Virus protein VP39"/>
    <property type="match status" value="1"/>
</dbReference>
<reference evidence="2 3" key="1">
    <citation type="journal article" date="2020" name="ISME J.">
        <title>Uncovering the hidden diversity of litter-decomposition mechanisms in mushroom-forming fungi.</title>
        <authorList>
            <person name="Floudas D."/>
            <person name="Bentzer J."/>
            <person name="Ahren D."/>
            <person name="Johansson T."/>
            <person name="Persson P."/>
            <person name="Tunlid A."/>
        </authorList>
    </citation>
    <scope>NUCLEOTIDE SEQUENCE [LARGE SCALE GENOMIC DNA]</scope>
    <source>
        <strain evidence="2 3">CBS 101986</strain>
    </source>
</reference>
<dbReference type="EMBL" id="JAACJJ010000030">
    <property type="protein sequence ID" value="KAF5318604.1"/>
    <property type="molecule type" value="Genomic_DNA"/>
</dbReference>
<dbReference type="InterPro" id="IPR041698">
    <property type="entry name" value="Methyltransf_25"/>
</dbReference>
<proteinExistence type="predicted"/>
<feature type="domain" description="Methyltransferase" evidence="1">
    <location>
        <begin position="64"/>
        <end position="158"/>
    </location>
</feature>
<evidence type="ECO:0000313" key="3">
    <source>
        <dbReference type="Proteomes" id="UP000567179"/>
    </source>
</evidence>
<dbReference type="Proteomes" id="UP000567179">
    <property type="component" value="Unassembled WGS sequence"/>
</dbReference>
<evidence type="ECO:0000259" key="1">
    <source>
        <dbReference type="Pfam" id="PF13649"/>
    </source>
</evidence>
<sequence>MASEDTVATSSDEAQVRQQGYDSYLLPTDNIEARRFLEQQRALSEIYEGRIVIAPVHLTLESEVLDVATGSGVWALDFAERHPNAASTKIICIDIGAKMFPLTHPPNVTFQTVSALSMPADWTNKFMLVHQRLILTGIKKDEWEQDIREIYRVAASGGWAQICEYNSGYEVTGVTTGPATKRSEELYTRLGEKTGIDFFCARRIPDLMKAAGFVDVDVEERVVPLGAWNGDISRRFAETMITTFRGLKAVVLKYDGLGVVHSPEEYDEMVDEIEREWAAGPGAHVVWDVFVGRKV</sequence>
<dbReference type="SUPFAM" id="SSF53335">
    <property type="entry name" value="S-adenosyl-L-methionine-dependent methyltransferases"/>
    <property type="match status" value="1"/>
</dbReference>
<dbReference type="PANTHER" id="PTHR43591">
    <property type="entry name" value="METHYLTRANSFERASE"/>
    <property type="match status" value="1"/>
</dbReference>
<dbReference type="OrthoDB" id="184880at2759"/>
<keyword evidence="3" id="KW-1185">Reference proteome</keyword>
<comment type="caution">
    <text evidence="2">The sequence shown here is derived from an EMBL/GenBank/DDBJ whole genome shotgun (WGS) entry which is preliminary data.</text>
</comment>
<dbReference type="AlphaFoldDB" id="A0A8H5B891"/>
<evidence type="ECO:0000313" key="2">
    <source>
        <dbReference type="EMBL" id="KAF5318604.1"/>
    </source>
</evidence>
<organism evidence="2 3">
    <name type="scientific">Psilocybe cf. subviscida</name>
    <dbReference type="NCBI Taxonomy" id="2480587"/>
    <lineage>
        <taxon>Eukaryota</taxon>
        <taxon>Fungi</taxon>
        <taxon>Dikarya</taxon>
        <taxon>Basidiomycota</taxon>
        <taxon>Agaricomycotina</taxon>
        <taxon>Agaricomycetes</taxon>
        <taxon>Agaricomycetidae</taxon>
        <taxon>Agaricales</taxon>
        <taxon>Agaricineae</taxon>
        <taxon>Strophariaceae</taxon>
        <taxon>Psilocybe</taxon>
    </lineage>
</organism>